<dbReference type="EMBL" id="JAHRID010000005">
    <property type="protein sequence ID" value="MBV2129778.1"/>
    <property type="molecule type" value="Genomic_DNA"/>
</dbReference>
<reference evidence="1 2" key="1">
    <citation type="submission" date="2021-06" db="EMBL/GenBank/DDBJ databases">
        <title>Rheinheimera indica sp. nov., isolated from deep-sea sediment.</title>
        <authorList>
            <person name="Wang Z."/>
            <person name="Zhang X.-Y."/>
        </authorList>
    </citation>
    <scope>NUCLEOTIDE SEQUENCE [LARGE SCALE GENOMIC DNA]</scope>
    <source>
        <strain evidence="1 2">SM2107</strain>
    </source>
</reference>
<dbReference type="RefSeq" id="WP_217669406.1">
    <property type="nucleotide sequence ID" value="NZ_JAHRID010000005.1"/>
</dbReference>
<comment type="caution">
    <text evidence="1">The sequence shown here is derived from an EMBL/GenBank/DDBJ whole genome shotgun (WGS) entry which is preliminary data.</text>
</comment>
<evidence type="ECO:0000313" key="1">
    <source>
        <dbReference type="EMBL" id="MBV2129778.1"/>
    </source>
</evidence>
<accession>A0ABS6MLT5</accession>
<evidence type="ECO:0000313" key="2">
    <source>
        <dbReference type="Proteomes" id="UP000704611"/>
    </source>
</evidence>
<keyword evidence="2" id="KW-1185">Reference proteome</keyword>
<protein>
    <submittedName>
        <fullName evidence="1">Uncharacterized protein</fullName>
    </submittedName>
</protein>
<dbReference type="Proteomes" id="UP000704611">
    <property type="component" value="Unassembled WGS sequence"/>
</dbReference>
<organism evidence="1 2">
    <name type="scientific">Arsukibacterium indicum</name>
    <dbReference type="NCBI Taxonomy" id="2848612"/>
    <lineage>
        <taxon>Bacteria</taxon>
        <taxon>Pseudomonadati</taxon>
        <taxon>Pseudomonadota</taxon>
        <taxon>Gammaproteobacteria</taxon>
        <taxon>Chromatiales</taxon>
        <taxon>Chromatiaceae</taxon>
        <taxon>Arsukibacterium</taxon>
    </lineage>
</organism>
<proteinExistence type="predicted"/>
<name>A0ABS6MLT5_9GAMM</name>
<sequence>MTSKIINKQPTTVAAVNSKVKSAEQADNTHSETTVAFASEGYLYFTERDLNRILANLDALRTSVFPQMQTDNELENRKQQHFPSVCLIGLGRCGSNIALDVASLVYSARNFYLNEFNNEEKQSREQEYRPMRWIKRSLHLSQNNSLKPVFLIEPLVMLGDLDKDIEGRIRFSHKGEKSGFLHDYTKMKIMDLSEVHAGGAGNAPILGQYLAKIILNKDTQRFSNAEWKFIHSYLIDSCGIKANQSRLYFYIFSAGGGTGSGMASEFGLAQQYAYMSKTFDTRPVNESEENRGHSFVFEPIFTSGICILPNISDHGVEMSEALHINAGRLLCKYLAEEWDFSYNFDNENSSESSVMHRIRPWNAMMLISNDIMRYAEETDDGDIQHIDVNAMEKYANQYISQQIFNILTAQAVTTDYDENYFRRAGIDIGETIRLDANDLFMSLAGPVAVAYAESVIPANQRDSTERSKASDKNGLNIDDLFFRSIDLPHFNKVTQAIEGISLLPIESGRYRQTLASYVKNGYNAAELNNLHFFKNCSSVVSIVSLPKDYKLSYMDLNRLKSHLNNLFPNTTLKRYALVIGASANISLTTLIVKSPCLSDDFLTLIVAFIKRCFAKDSYRFDEKLDQAMLDFIRIDEFDEQRVDAMLNEFENPAKILDTNWYAIKPMYEKKYRELIHNKDKFISINDIRLSRESVKKAIKYLREIYRHKISKTKVISLNSPTAKKSTATD</sequence>
<gene>
    <name evidence="1" type="ORF">KQY15_11845</name>
</gene>